<comment type="catalytic activity">
    <reaction evidence="6">
        <text>guanosine(527) in 16S rRNA + S-adenosyl-L-methionine = N(7)-methylguanosine(527) in 16S rRNA + S-adenosyl-L-homocysteine</text>
        <dbReference type="Rhea" id="RHEA:42732"/>
        <dbReference type="Rhea" id="RHEA-COMP:10209"/>
        <dbReference type="Rhea" id="RHEA-COMP:10210"/>
        <dbReference type="ChEBI" id="CHEBI:57856"/>
        <dbReference type="ChEBI" id="CHEBI:59789"/>
        <dbReference type="ChEBI" id="CHEBI:74269"/>
        <dbReference type="ChEBI" id="CHEBI:74480"/>
        <dbReference type="EC" id="2.1.1.170"/>
    </reaction>
</comment>
<keyword evidence="4 6" id="KW-0808">Transferase</keyword>
<reference evidence="7 8" key="1">
    <citation type="submission" date="2019-06" db="EMBL/GenBank/DDBJ databases">
        <title>Draft genome of Aliikangiella marina GYP-15.</title>
        <authorList>
            <person name="Wang G."/>
        </authorList>
    </citation>
    <scope>NUCLEOTIDE SEQUENCE [LARGE SCALE GENOMIC DNA]</scope>
    <source>
        <strain evidence="7 8">GYP-15</strain>
    </source>
</reference>
<dbReference type="EMBL" id="VIKR01000007">
    <property type="protein sequence ID" value="TQV71062.1"/>
    <property type="molecule type" value="Genomic_DNA"/>
</dbReference>
<dbReference type="Pfam" id="PF02527">
    <property type="entry name" value="GidB"/>
    <property type="match status" value="1"/>
</dbReference>
<evidence type="ECO:0000313" key="7">
    <source>
        <dbReference type="EMBL" id="TQV71062.1"/>
    </source>
</evidence>
<dbReference type="SUPFAM" id="SSF53335">
    <property type="entry name" value="S-adenosyl-L-methionine-dependent methyltransferases"/>
    <property type="match status" value="1"/>
</dbReference>
<accession>A0A545T1H3</accession>
<protein>
    <recommendedName>
        <fullName evidence="6">Ribosomal RNA small subunit methyltransferase G</fullName>
        <ecNumber evidence="6">2.1.1.170</ecNumber>
    </recommendedName>
    <alternativeName>
        <fullName evidence="6">16S rRNA 7-methylguanosine methyltransferase</fullName>
        <shortName evidence="6">16S rRNA m7G methyltransferase</shortName>
    </alternativeName>
</protein>
<comment type="subcellular location">
    <subcellularLocation>
        <location evidence="6">Cytoplasm</location>
    </subcellularLocation>
</comment>
<evidence type="ECO:0000256" key="4">
    <source>
        <dbReference type="ARBA" id="ARBA00022679"/>
    </source>
</evidence>
<dbReference type="PIRSF" id="PIRSF003078">
    <property type="entry name" value="GidB"/>
    <property type="match status" value="1"/>
</dbReference>
<dbReference type="OrthoDB" id="9808773at2"/>
<comment type="similarity">
    <text evidence="6">Belongs to the methyltransferase superfamily. RNA methyltransferase RsmG family.</text>
</comment>
<proteinExistence type="inferred from homology"/>
<dbReference type="EC" id="2.1.1.170" evidence="6"/>
<dbReference type="PANTHER" id="PTHR31760">
    <property type="entry name" value="S-ADENOSYL-L-METHIONINE-DEPENDENT METHYLTRANSFERASES SUPERFAMILY PROTEIN"/>
    <property type="match status" value="1"/>
</dbReference>
<feature type="binding site" evidence="6">
    <location>
        <begin position="127"/>
        <end position="128"/>
    </location>
    <ligand>
        <name>S-adenosyl-L-methionine</name>
        <dbReference type="ChEBI" id="CHEBI:59789"/>
    </ligand>
</feature>
<feature type="binding site" evidence="6">
    <location>
        <position position="76"/>
    </location>
    <ligand>
        <name>S-adenosyl-L-methionine</name>
        <dbReference type="ChEBI" id="CHEBI:59789"/>
    </ligand>
</feature>
<dbReference type="Proteomes" id="UP000317839">
    <property type="component" value="Unassembled WGS sequence"/>
</dbReference>
<comment type="caution">
    <text evidence="6">Lacks conserved residue(s) required for the propagation of feature annotation.</text>
</comment>
<feature type="binding site" evidence="6">
    <location>
        <position position="81"/>
    </location>
    <ligand>
        <name>S-adenosyl-L-methionine</name>
        <dbReference type="ChEBI" id="CHEBI:59789"/>
    </ligand>
</feature>
<dbReference type="NCBIfam" id="TIGR00138">
    <property type="entry name" value="rsmG_gidB"/>
    <property type="match status" value="1"/>
</dbReference>
<evidence type="ECO:0000313" key="8">
    <source>
        <dbReference type="Proteomes" id="UP000317839"/>
    </source>
</evidence>
<dbReference type="InterPro" id="IPR029063">
    <property type="entry name" value="SAM-dependent_MTases_sf"/>
</dbReference>
<organism evidence="7 8">
    <name type="scientific">Aliikangiella marina</name>
    <dbReference type="NCBI Taxonomy" id="1712262"/>
    <lineage>
        <taxon>Bacteria</taxon>
        <taxon>Pseudomonadati</taxon>
        <taxon>Pseudomonadota</taxon>
        <taxon>Gammaproteobacteria</taxon>
        <taxon>Oceanospirillales</taxon>
        <taxon>Pleioneaceae</taxon>
        <taxon>Aliikangiella</taxon>
    </lineage>
</organism>
<dbReference type="Gene3D" id="3.40.50.150">
    <property type="entry name" value="Vaccinia Virus protein VP39"/>
    <property type="match status" value="1"/>
</dbReference>
<keyword evidence="8" id="KW-1185">Reference proteome</keyword>
<evidence type="ECO:0000256" key="2">
    <source>
        <dbReference type="ARBA" id="ARBA00022552"/>
    </source>
</evidence>
<name>A0A545T1H3_9GAMM</name>
<keyword evidence="5 6" id="KW-0949">S-adenosyl-L-methionine</keyword>
<dbReference type="CDD" id="cd02440">
    <property type="entry name" value="AdoMet_MTases"/>
    <property type="match status" value="1"/>
</dbReference>
<dbReference type="GO" id="GO:0005829">
    <property type="term" value="C:cytosol"/>
    <property type="evidence" value="ECO:0007669"/>
    <property type="project" value="TreeGrafter"/>
</dbReference>
<dbReference type="RefSeq" id="WP_142944279.1">
    <property type="nucleotide sequence ID" value="NZ_VIKR01000007.1"/>
</dbReference>
<keyword evidence="1 6" id="KW-0963">Cytoplasm</keyword>
<dbReference type="PANTHER" id="PTHR31760:SF0">
    <property type="entry name" value="S-ADENOSYL-L-METHIONINE-DEPENDENT METHYLTRANSFERASES SUPERFAMILY PROTEIN"/>
    <property type="match status" value="1"/>
</dbReference>
<dbReference type="HAMAP" id="MF_00074">
    <property type="entry name" value="16SrRNA_methyltr_G"/>
    <property type="match status" value="1"/>
</dbReference>
<evidence type="ECO:0000256" key="5">
    <source>
        <dbReference type="ARBA" id="ARBA00022691"/>
    </source>
</evidence>
<dbReference type="GO" id="GO:0070043">
    <property type="term" value="F:rRNA (guanine-N7-)-methyltransferase activity"/>
    <property type="evidence" value="ECO:0007669"/>
    <property type="project" value="UniProtKB-UniRule"/>
</dbReference>
<dbReference type="InterPro" id="IPR003682">
    <property type="entry name" value="rRNA_ssu_MeTfrase_G"/>
</dbReference>
<keyword evidence="2 6" id="KW-0698">rRNA processing</keyword>
<feature type="binding site" evidence="6">
    <location>
        <position position="146"/>
    </location>
    <ligand>
        <name>S-adenosyl-L-methionine</name>
        <dbReference type="ChEBI" id="CHEBI:59789"/>
    </ligand>
</feature>
<gene>
    <name evidence="6 7" type="primary">rsmG</name>
    <name evidence="7" type="ORF">FLL45_22305</name>
</gene>
<keyword evidence="3 6" id="KW-0489">Methyltransferase</keyword>
<dbReference type="AlphaFoldDB" id="A0A545T1H3"/>
<comment type="function">
    <text evidence="6">Specifically methylates the N7 position of guanine in position 527 of 16S rRNA.</text>
</comment>
<comment type="caution">
    <text evidence="7">The sequence shown here is derived from an EMBL/GenBank/DDBJ whole genome shotgun (WGS) entry which is preliminary data.</text>
</comment>
<evidence type="ECO:0000256" key="1">
    <source>
        <dbReference type="ARBA" id="ARBA00022490"/>
    </source>
</evidence>
<sequence>MLKSIDLLNQGIATLGLNLESNQVDQLAELLSQLLKWNSTYNLTAIKDEEEALKLHLLDSLSIVPHWSFSKTLDVGTGPGFPGLPLAIALPEQTFHLLDSNSKKVRFIRQQIHHLGLTNVTAWHSRVEQHQINSDENQKYDAIVSRAFASLADMVKLSEHLLSDDGRWMAMKGAYLEDEVAELPEWVEQVGVTELVVPGVQADRCLIELKRGNR</sequence>
<evidence type="ECO:0000256" key="6">
    <source>
        <dbReference type="HAMAP-Rule" id="MF_00074"/>
    </source>
</evidence>
<evidence type="ECO:0000256" key="3">
    <source>
        <dbReference type="ARBA" id="ARBA00022603"/>
    </source>
</evidence>